<dbReference type="SUPFAM" id="SSF90123">
    <property type="entry name" value="ABC transporter transmembrane region"/>
    <property type="match status" value="1"/>
</dbReference>
<dbReference type="SUPFAM" id="SSF52540">
    <property type="entry name" value="P-loop containing nucleoside triphosphate hydrolases"/>
    <property type="match status" value="1"/>
</dbReference>
<dbReference type="KEGG" id="ptan:CRYO30217_01138"/>
<organism evidence="10 11">
    <name type="scientific">Parvicella tangerina</name>
    <dbReference type="NCBI Taxonomy" id="2829795"/>
    <lineage>
        <taxon>Bacteria</taxon>
        <taxon>Pseudomonadati</taxon>
        <taxon>Bacteroidota</taxon>
        <taxon>Flavobacteriia</taxon>
        <taxon>Flavobacteriales</taxon>
        <taxon>Parvicellaceae</taxon>
        <taxon>Parvicella</taxon>
    </lineage>
</organism>
<feature type="transmembrane region" description="Helical" evidence="8">
    <location>
        <begin position="246"/>
        <end position="270"/>
    </location>
</feature>
<dbReference type="AlphaFoldDB" id="A0A916NAW5"/>
<evidence type="ECO:0000259" key="9">
    <source>
        <dbReference type="SMART" id="SM00382"/>
    </source>
</evidence>
<dbReference type="PROSITE" id="PS00211">
    <property type="entry name" value="ABC_TRANSPORTER_1"/>
    <property type="match status" value="1"/>
</dbReference>
<feature type="transmembrane region" description="Helical" evidence="8">
    <location>
        <begin position="68"/>
        <end position="89"/>
    </location>
</feature>
<keyword evidence="4" id="KW-0547">Nucleotide-binding</keyword>
<dbReference type="GO" id="GO:0015421">
    <property type="term" value="F:ABC-type oligopeptide transporter activity"/>
    <property type="evidence" value="ECO:0007669"/>
    <property type="project" value="TreeGrafter"/>
</dbReference>
<proteinExistence type="predicted"/>
<dbReference type="Proteomes" id="UP000683507">
    <property type="component" value="Chromosome"/>
</dbReference>
<dbReference type="Pfam" id="PF00005">
    <property type="entry name" value="ABC_tran"/>
    <property type="match status" value="1"/>
</dbReference>
<feature type="transmembrane region" description="Helical" evidence="8">
    <location>
        <begin position="143"/>
        <end position="162"/>
    </location>
</feature>
<dbReference type="Pfam" id="PF00664">
    <property type="entry name" value="ABC_membrane"/>
    <property type="match status" value="1"/>
</dbReference>
<gene>
    <name evidence="10" type="ORF">CRYO30217_01138</name>
</gene>
<dbReference type="SMART" id="SM00382">
    <property type="entry name" value="AAA"/>
    <property type="match status" value="1"/>
</dbReference>
<keyword evidence="11" id="KW-1185">Reference proteome</keyword>
<evidence type="ECO:0000256" key="7">
    <source>
        <dbReference type="ARBA" id="ARBA00023136"/>
    </source>
</evidence>
<dbReference type="InterPro" id="IPR036640">
    <property type="entry name" value="ABC1_TM_sf"/>
</dbReference>
<keyword evidence="3 8" id="KW-0812">Transmembrane</keyword>
<feature type="transmembrane region" description="Helical" evidence="8">
    <location>
        <begin position="168"/>
        <end position="186"/>
    </location>
</feature>
<accession>A0A916NAW5</accession>
<dbReference type="Gene3D" id="1.20.1560.10">
    <property type="entry name" value="ABC transporter type 1, transmembrane domain"/>
    <property type="match status" value="1"/>
</dbReference>
<evidence type="ECO:0000313" key="11">
    <source>
        <dbReference type="Proteomes" id="UP000683507"/>
    </source>
</evidence>
<evidence type="ECO:0000256" key="3">
    <source>
        <dbReference type="ARBA" id="ARBA00022692"/>
    </source>
</evidence>
<dbReference type="CDD" id="cd03254">
    <property type="entry name" value="ABCC_Glucan_exporter_like"/>
    <property type="match status" value="1"/>
</dbReference>
<name>A0A916NAW5_9FLAO</name>
<dbReference type="RefSeq" id="WP_258541354.1">
    <property type="nucleotide sequence ID" value="NZ_OU015584.1"/>
</dbReference>
<sequence length="590" mass="66340">MSKEQGRTWDTSLFKRVFSFTKPYGGLLAIILTIITVLAILGPLRIALIDHMVHHFIEAKDLAGLRTFALIIVGILLGETFLNFATTYLSQKLGQSIVKDLRNQLFSHITKLRLKFFDKNPIGMLVTRAVSDMETVAQIFSQGFLSIIGDILVLVFALTMMFVINWQLAFIVLIPIPLLIIATNIFKKAIKKSFQDVRKEVSALNTFVQERITGMALVKVFGRSKREAKTFSEINNRHKKANIRSIWAYSIFFPVVEILSGLSLGLLILYTLSRVDDPGVNFGELAGQLTAFIMFINMIYRPIRMLADKFNTLQMGLVGAERVFKILDTDELIPNTGKVIKHDFKGGLSFKNVWFAYNNEDYVLKNLNFEVEAGETVAFVGATGAGKTSIINLLGRFYEFQKGSIEIDGEDIRDIELNLLRDNISVVLQDVFLYSGSIYDNVTLGNPEISKEQVVEAAKLVGAHEFIDRLPDGYDFNVKERGGLLSVGQRQLIAFIRAYVYQPKILILDEATSSIDSESEMLIQNAIDKLTKGRTSIVIAHRLSTIKNANKIIVLEKGEIIEMGSHAELLQQEDGAYRKLYETQFDGHEV</sequence>
<evidence type="ECO:0000256" key="6">
    <source>
        <dbReference type="ARBA" id="ARBA00022989"/>
    </source>
</evidence>
<keyword evidence="5 10" id="KW-0067">ATP-binding</keyword>
<dbReference type="InterPro" id="IPR039421">
    <property type="entry name" value="Type_1_exporter"/>
</dbReference>
<evidence type="ECO:0000256" key="4">
    <source>
        <dbReference type="ARBA" id="ARBA00022741"/>
    </source>
</evidence>
<evidence type="ECO:0000313" key="10">
    <source>
        <dbReference type="EMBL" id="CAG5079975.1"/>
    </source>
</evidence>
<dbReference type="Gene3D" id="3.40.50.300">
    <property type="entry name" value="P-loop containing nucleotide triphosphate hydrolases"/>
    <property type="match status" value="1"/>
</dbReference>
<feature type="transmembrane region" description="Helical" evidence="8">
    <location>
        <begin position="24"/>
        <end position="48"/>
    </location>
</feature>
<dbReference type="PANTHER" id="PTHR43394:SF1">
    <property type="entry name" value="ATP-BINDING CASSETTE SUB-FAMILY B MEMBER 10, MITOCHONDRIAL"/>
    <property type="match status" value="1"/>
</dbReference>
<evidence type="ECO:0000256" key="5">
    <source>
        <dbReference type="ARBA" id="ARBA00022840"/>
    </source>
</evidence>
<dbReference type="CDD" id="cd18544">
    <property type="entry name" value="ABC_6TM_TmrA_like"/>
    <property type="match status" value="1"/>
</dbReference>
<dbReference type="EMBL" id="OU015584">
    <property type="protein sequence ID" value="CAG5079975.1"/>
    <property type="molecule type" value="Genomic_DNA"/>
</dbReference>
<evidence type="ECO:0000256" key="8">
    <source>
        <dbReference type="SAM" id="Phobius"/>
    </source>
</evidence>
<keyword evidence="2" id="KW-0813">Transport</keyword>
<feature type="domain" description="AAA+ ATPase" evidence="9">
    <location>
        <begin position="373"/>
        <end position="559"/>
    </location>
</feature>
<dbReference type="InterPro" id="IPR017871">
    <property type="entry name" value="ABC_transporter-like_CS"/>
</dbReference>
<protein>
    <submittedName>
        <fullName evidence="10">ABC transporter ATP-binding protein</fullName>
    </submittedName>
</protein>
<dbReference type="PANTHER" id="PTHR43394">
    <property type="entry name" value="ATP-DEPENDENT PERMEASE MDL1, MITOCHONDRIAL"/>
    <property type="match status" value="1"/>
</dbReference>
<keyword evidence="6 8" id="KW-1133">Transmembrane helix</keyword>
<dbReference type="GO" id="GO:0005524">
    <property type="term" value="F:ATP binding"/>
    <property type="evidence" value="ECO:0007669"/>
    <property type="project" value="UniProtKB-KW"/>
</dbReference>
<dbReference type="GO" id="GO:0016887">
    <property type="term" value="F:ATP hydrolysis activity"/>
    <property type="evidence" value="ECO:0007669"/>
    <property type="project" value="InterPro"/>
</dbReference>
<evidence type="ECO:0000256" key="1">
    <source>
        <dbReference type="ARBA" id="ARBA00004651"/>
    </source>
</evidence>
<evidence type="ECO:0000256" key="2">
    <source>
        <dbReference type="ARBA" id="ARBA00022448"/>
    </source>
</evidence>
<keyword evidence="7 8" id="KW-0472">Membrane</keyword>
<dbReference type="InterPro" id="IPR011527">
    <property type="entry name" value="ABC1_TM_dom"/>
</dbReference>
<feature type="transmembrane region" description="Helical" evidence="8">
    <location>
        <begin position="282"/>
        <end position="300"/>
    </location>
</feature>
<dbReference type="FunFam" id="3.40.50.300:FF:000287">
    <property type="entry name" value="Multidrug ABC transporter ATP-binding protein"/>
    <property type="match status" value="1"/>
</dbReference>
<dbReference type="InterPro" id="IPR003593">
    <property type="entry name" value="AAA+_ATPase"/>
</dbReference>
<dbReference type="GO" id="GO:0005886">
    <property type="term" value="C:plasma membrane"/>
    <property type="evidence" value="ECO:0007669"/>
    <property type="project" value="UniProtKB-SubCell"/>
</dbReference>
<dbReference type="InterPro" id="IPR027417">
    <property type="entry name" value="P-loop_NTPase"/>
</dbReference>
<dbReference type="InterPro" id="IPR003439">
    <property type="entry name" value="ABC_transporter-like_ATP-bd"/>
</dbReference>
<reference evidence="10" key="1">
    <citation type="submission" date="2021-04" db="EMBL/GenBank/DDBJ databases">
        <authorList>
            <person name="Rodrigo-Torres L."/>
            <person name="Arahal R. D."/>
            <person name="Lucena T."/>
        </authorList>
    </citation>
    <scope>NUCLEOTIDE SEQUENCE</scope>
    <source>
        <strain evidence="10">AS29M-1</strain>
    </source>
</reference>
<comment type="subcellular location">
    <subcellularLocation>
        <location evidence="1">Cell membrane</location>
        <topology evidence="1">Multi-pass membrane protein</topology>
    </subcellularLocation>
</comment>